<evidence type="ECO:0000256" key="22">
    <source>
        <dbReference type="PROSITE-ProRule" id="PRU10141"/>
    </source>
</evidence>
<dbReference type="SUPFAM" id="SSF56112">
    <property type="entry name" value="Protein kinase-like (PK-like)"/>
    <property type="match status" value="1"/>
</dbReference>
<evidence type="ECO:0000256" key="9">
    <source>
        <dbReference type="ARBA" id="ARBA00022679"/>
    </source>
</evidence>
<dbReference type="PANTHER" id="PTHR27008">
    <property type="entry name" value="OS04G0122200 PROTEIN"/>
    <property type="match status" value="1"/>
</dbReference>
<evidence type="ECO:0000256" key="3">
    <source>
        <dbReference type="ARBA" id="ARBA00008684"/>
    </source>
</evidence>
<keyword evidence="8" id="KW-0433">Leucine-rich repeat</keyword>
<evidence type="ECO:0000256" key="7">
    <source>
        <dbReference type="ARBA" id="ARBA00022553"/>
    </source>
</evidence>
<dbReference type="AlphaFoldDB" id="A0A218WD09"/>
<keyword evidence="13 22" id="KW-0547">Nucleotide-binding</keyword>
<evidence type="ECO:0000256" key="15">
    <source>
        <dbReference type="ARBA" id="ARBA00022840"/>
    </source>
</evidence>
<evidence type="ECO:0000256" key="23">
    <source>
        <dbReference type="SAM" id="Phobius"/>
    </source>
</evidence>
<protein>
    <recommendedName>
        <fullName evidence="4">non-specific serine/threonine protein kinase</fullName>
        <ecNumber evidence="4">2.7.11.1</ecNumber>
    </recommendedName>
</protein>
<dbReference type="InterPro" id="IPR017441">
    <property type="entry name" value="Protein_kinase_ATP_BS"/>
</dbReference>
<dbReference type="FunFam" id="1.10.510.10:FF:000358">
    <property type="entry name" value="Putative leucine-rich repeat receptor-like serine/threonine-protein kinase"/>
    <property type="match status" value="1"/>
</dbReference>
<dbReference type="Gene3D" id="3.80.10.10">
    <property type="entry name" value="Ribonuclease Inhibitor"/>
    <property type="match status" value="4"/>
</dbReference>
<dbReference type="Pfam" id="PF08263">
    <property type="entry name" value="LRRNT_2"/>
    <property type="match status" value="1"/>
</dbReference>
<evidence type="ECO:0000256" key="11">
    <source>
        <dbReference type="ARBA" id="ARBA00022729"/>
    </source>
</evidence>
<keyword evidence="15 22" id="KW-0067">ATP-binding</keyword>
<dbReference type="InterPro" id="IPR051809">
    <property type="entry name" value="Plant_receptor-like_S/T_kinase"/>
</dbReference>
<evidence type="ECO:0000256" key="13">
    <source>
        <dbReference type="ARBA" id="ARBA00022741"/>
    </source>
</evidence>
<dbReference type="InterPro" id="IPR003591">
    <property type="entry name" value="Leu-rich_rpt_typical-subtyp"/>
</dbReference>
<evidence type="ECO:0000256" key="5">
    <source>
        <dbReference type="ARBA" id="ARBA00022475"/>
    </source>
</evidence>
<evidence type="ECO:0000256" key="4">
    <source>
        <dbReference type="ARBA" id="ARBA00012513"/>
    </source>
</evidence>
<keyword evidence="10 23" id="KW-0812">Transmembrane</keyword>
<evidence type="ECO:0000256" key="6">
    <source>
        <dbReference type="ARBA" id="ARBA00022527"/>
    </source>
</evidence>
<keyword evidence="18" id="KW-0675">Receptor</keyword>
<dbReference type="InterPro" id="IPR008271">
    <property type="entry name" value="Ser/Thr_kinase_AS"/>
</dbReference>
<dbReference type="GO" id="GO:0005886">
    <property type="term" value="C:plasma membrane"/>
    <property type="evidence" value="ECO:0007669"/>
    <property type="project" value="UniProtKB-SubCell"/>
</dbReference>
<dbReference type="FunFam" id="3.80.10.10:FF:000565">
    <property type="entry name" value="Leucine-rich repeat receptor-like kinase protein FLORAL ORGAN NUMBER1"/>
    <property type="match status" value="1"/>
</dbReference>
<dbReference type="InterPro" id="IPR001245">
    <property type="entry name" value="Ser-Thr/Tyr_kinase_cat_dom"/>
</dbReference>
<dbReference type="InterPro" id="IPR013210">
    <property type="entry name" value="LRR_N_plant-typ"/>
</dbReference>
<evidence type="ECO:0000256" key="8">
    <source>
        <dbReference type="ARBA" id="ARBA00022614"/>
    </source>
</evidence>
<dbReference type="Gene3D" id="1.10.510.10">
    <property type="entry name" value="Transferase(Phosphotransferase) domain 1"/>
    <property type="match status" value="1"/>
</dbReference>
<sequence length="1021" mass="110470">MFTPSLQINSIFSLFGLTACLMRENESDRLALLKFKSLIREDPLGLLDSWNDTVHFCEWHGITCNPSHGRVTVLNLQSFKLSGSISPHIGNLSFLMEINLTANKFTGEIPAGIGHLSRLETLALSSNSLQGVIPSNLCNCSALTVLRLANNNLAGEIPSELGTLAKLEVLSIHKNYLTGEIPSSIGNLSSLETISAAINHLCGSIPRSLGQLKRLHILAVGANNLSGTLPPSIFNVSTLTVIDFTENHSIHGSLPIDLFETLPNLRDIGLGANLISGPIPVSISNASNLARFWASDNELYGTVPSLAKLSKLRGLLIRNNNLGTGEVDDLDFLSSLVNASGLFRVEIGGNNFRGRLPVSISNFSTSLGHLDLEYNGISGNIPSGIGNLINLQYLNLRSNNISGIIPSSIGKLQKLVKLYLSGNQLTGDLIPSIGNLTRITDLMLSSNSLQGGIPSSLGLLQAVNILSLSSNSLIGSIPTEIFRLSSLSIFLGLSRNNLVGFLPAEVGNLKNLGALDVSENMLSGDIPGTLGACISLEQLHMEGNNFQGSIPSTLSSLKSLQRLDLSRNNLSGEIPRFLEGLDMLQMLNLSYNNFEGVVPSDGVFNNASVTFVTGNDKLCGGSAQLHLPGCPCQKRKPNLALKLVISIISALFGVSLLALFLFLCLFKRKRRELSSISSANQSLLALSYRSLVKATDGFFETNLIGVGAFGSVYRGVITEEEGKTIIAVKVLNLLKREAEKSFLAECEALRNIRHRNLVKVLTACPSIDSKGNDFKALVYEFMPNGSLEDWIHPNLEEGGREGGHGTLRDLSLLQRMNIAIDVACALEYLHHHCENPVVHCDLKPSNILLDVEMVAHVGDFGLARFIPQANNPRYTSQLSSMGIRGSTGYVAPEYGMGSETSTVGDVYSFGILLLELFTGKRPIDEMFNECLNLHNFAKKALSGHLEETVDPCYSRKLFTEKRLTDEVFSEGLTICNFAERALSAQLEEIIDPGILQEGQQTNQALRYNSFRPATGTGSRNA</sequence>
<dbReference type="EC" id="2.7.11.1" evidence="4"/>
<dbReference type="FunFam" id="3.80.10.10:FF:000221">
    <property type="entry name" value="Leucine-rich repeat receptor-like protein kinase PXL1"/>
    <property type="match status" value="1"/>
</dbReference>
<comment type="caution">
    <text evidence="25">The sequence shown here is derived from an EMBL/GenBank/DDBJ whole genome shotgun (WGS) entry which is preliminary data.</text>
</comment>
<dbReference type="Proteomes" id="UP000197138">
    <property type="component" value="Unassembled WGS sequence"/>
</dbReference>
<dbReference type="SMART" id="SM00220">
    <property type="entry name" value="S_TKc"/>
    <property type="match status" value="1"/>
</dbReference>
<reference evidence="26" key="1">
    <citation type="journal article" date="2017" name="Plant J.">
        <title>The pomegranate (Punica granatum L.) genome and the genomics of punicalagin biosynthesis.</title>
        <authorList>
            <person name="Qin G."/>
            <person name="Xu C."/>
            <person name="Ming R."/>
            <person name="Tang H."/>
            <person name="Guyot R."/>
            <person name="Kramer E.M."/>
            <person name="Hu Y."/>
            <person name="Yi X."/>
            <person name="Qi Y."/>
            <person name="Xu X."/>
            <person name="Gao Z."/>
            <person name="Pan H."/>
            <person name="Jian J."/>
            <person name="Tian Y."/>
            <person name="Yue Z."/>
            <person name="Xu Y."/>
        </authorList>
    </citation>
    <scope>NUCLEOTIDE SEQUENCE [LARGE SCALE GENOMIC DNA]</scope>
    <source>
        <strain evidence="26">cv. Dabenzi</strain>
    </source>
</reference>
<keyword evidence="7" id="KW-0597">Phosphoprotein</keyword>
<keyword evidence="6" id="KW-0723">Serine/threonine-protein kinase</keyword>
<evidence type="ECO:0000256" key="18">
    <source>
        <dbReference type="ARBA" id="ARBA00023170"/>
    </source>
</evidence>
<evidence type="ECO:0000256" key="2">
    <source>
        <dbReference type="ARBA" id="ARBA00004479"/>
    </source>
</evidence>
<dbReference type="EMBL" id="MTKT01004810">
    <property type="protein sequence ID" value="OWM69962.1"/>
    <property type="molecule type" value="Genomic_DNA"/>
</dbReference>
<comment type="catalytic activity">
    <reaction evidence="21">
        <text>L-seryl-[protein] + ATP = O-phospho-L-seryl-[protein] + ADP + H(+)</text>
        <dbReference type="Rhea" id="RHEA:17989"/>
        <dbReference type="Rhea" id="RHEA-COMP:9863"/>
        <dbReference type="Rhea" id="RHEA-COMP:11604"/>
        <dbReference type="ChEBI" id="CHEBI:15378"/>
        <dbReference type="ChEBI" id="CHEBI:29999"/>
        <dbReference type="ChEBI" id="CHEBI:30616"/>
        <dbReference type="ChEBI" id="CHEBI:83421"/>
        <dbReference type="ChEBI" id="CHEBI:456216"/>
        <dbReference type="EC" id="2.7.11.1"/>
    </reaction>
</comment>
<evidence type="ECO:0000256" key="12">
    <source>
        <dbReference type="ARBA" id="ARBA00022737"/>
    </source>
</evidence>
<keyword evidence="11" id="KW-0732">Signal</keyword>
<dbReference type="PROSITE" id="PS00107">
    <property type="entry name" value="PROTEIN_KINASE_ATP"/>
    <property type="match status" value="1"/>
</dbReference>
<dbReference type="PROSITE" id="PS51450">
    <property type="entry name" value="LRR"/>
    <property type="match status" value="1"/>
</dbReference>
<evidence type="ECO:0000256" key="10">
    <source>
        <dbReference type="ARBA" id="ARBA00022692"/>
    </source>
</evidence>
<organism evidence="25 26">
    <name type="scientific">Punica granatum</name>
    <name type="common">Pomegranate</name>
    <dbReference type="NCBI Taxonomy" id="22663"/>
    <lineage>
        <taxon>Eukaryota</taxon>
        <taxon>Viridiplantae</taxon>
        <taxon>Streptophyta</taxon>
        <taxon>Embryophyta</taxon>
        <taxon>Tracheophyta</taxon>
        <taxon>Spermatophyta</taxon>
        <taxon>Magnoliopsida</taxon>
        <taxon>eudicotyledons</taxon>
        <taxon>Gunneridae</taxon>
        <taxon>Pentapetalae</taxon>
        <taxon>rosids</taxon>
        <taxon>malvids</taxon>
        <taxon>Myrtales</taxon>
        <taxon>Lythraceae</taxon>
        <taxon>Punica</taxon>
    </lineage>
</organism>
<dbReference type="SMART" id="SM00369">
    <property type="entry name" value="LRR_TYP"/>
    <property type="match status" value="9"/>
</dbReference>
<comment type="similarity">
    <text evidence="3">Belongs to the protein kinase superfamily. Ser/Thr protein kinase family.</text>
</comment>
<evidence type="ECO:0000256" key="19">
    <source>
        <dbReference type="ARBA" id="ARBA00023180"/>
    </source>
</evidence>
<dbReference type="Pfam" id="PF00560">
    <property type="entry name" value="LRR_1"/>
    <property type="match status" value="1"/>
</dbReference>
<feature type="binding site" evidence="22">
    <location>
        <position position="729"/>
    </location>
    <ligand>
        <name>ATP</name>
        <dbReference type="ChEBI" id="CHEBI:30616"/>
    </ligand>
</feature>
<dbReference type="Gene3D" id="3.30.200.20">
    <property type="entry name" value="Phosphorylase Kinase, domain 1"/>
    <property type="match status" value="1"/>
</dbReference>
<dbReference type="InterPro" id="IPR011009">
    <property type="entry name" value="Kinase-like_dom_sf"/>
</dbReference>
<dbReference type="PROSITE" id="PS50011">
    <property type="entry name" value="PROTEIN_KINASE_DOM"/>
    <property type="match status" value="1"/>
</dbReference>
<feature type="transmembrane region" description="Helical" evidence="23">
    <location>
        <begin position="639"/>
        <end position="666"/>
    </location>
</feature>
<name>A0A218WD09_PUNGR</name>
<dbReference type="InterPro" id="IPR000719">
    <property type="entry name" value="Prot_kinase_dom"/>
</dbReference>
<dbReference type="InterPro" id="IPR001611">
    <property type="entry name" value="Leu-rich_rpt"/>
</dbReference>
<dbReference type="GO" id="GO:0004674">
    <property type="term" value="F:protein serine/threonine kinase activity"/>
    <property type="evidence" value="ECO:0007669"/>
    <property type="project" value="UniProtKB-KW"/>
</dbReference>
<evidence type="ECO:0000256" key="21">
    <source>
        <dbReference type="ARBA" id="ARBA00048679"/>
    </source>
</evidence>
<evidence type="ECO:0000256" key="14">
    <source>
        <dbReference type="ARBA" id="ARBA00022777"/>
    </source>
</evidence>
<evidence type="ECO:0000256" key="17">
    <source>
        <dbReference type="ARBA" id="ARBA00023136"/>
    </source>
</evidence>
<accession>A0A218WD09</accession>
<keyword evidence="16 23" id="KW-1133">Transmembrane helix</keyword>
<keyword evidence="19" id="KW-0325">Glycoprotein</keyword>
<comment type="catalytic activity">
    <reaction evidence="20">
        <text>L-threonyl-[protein] + ATP = O-phospho-L-threonyl-[protein] + ADP + H(+)</text>
        <dbReference type="Rhea" id="RHEA:46608"/>
        <dbReference type="Rhea" id="RHEA-COMP:11060"/>
        <dbReference type="Rhea" id="RHEA-COMP:11605"/>
        <dbReference type="ChEBI" id="CHEBI:15378"/>
        <dbReference type="ChEBI" id="CHEBI:30013"/>
        <dbReference type="ChEBI" id="CHEBI:30616"/>
        <dbReference type="ChEBI" id="CHEBI:61977"/>
        <dbReference type="ChEBI" id="CHEBI:456216"/>
        <dbReference type="EC" id="2.7.11.1"/>
    </reaction>
</comment>
<comment type="subcellular location">
    <subcellularLocation>
        <location evidence="1">Cell membrane</location>
        <topology evidence="1">Single-pass membrane protein</topology>
    </subcellularLocation>
    <subcellularLocation>
        <location evidence="2">Membrane</location>
        <topology evidence="2">Single-pass type I membrane protein</topology>
    </subcellularLocation>
</comment>
<keyword evidence="5" id="KW-1003">Cell membrane</keyword>
<dbReference type="Pfam" id="PF07714">
    <property type="entry name" value="PK_Tyr_Ser-Thr"/>
    <property type="match status" value="1"/>
</dbReference>
<evidence type="ECO:0000259" key="24">
    <source>
        <dbReference type="PROSITE" id="PS50011"/>
    </source>
</evidence>
<keyword evidence="14" id="KW-0418">Kinase</keyword>
<gene>
    <name evidence="25" type="ORF">CDL15_Pgr025811</name>
</gene>
<keyword evidence="17 23" id="KW-0472">Membrane</keyword>
<evidence type="ECO:0000256" key="16">
    <source>
        <dbReference type="ARBA" id="ARBA00022989"/>
    </source>
</evidence>
<evidence type="ECO:0000313" key="25">
    <source>
        <dbReference type="EMBL" id="OWM69962.1"/>
    </source>
</evidence>
<dbReference type="PANTHER" id="PTHR27008:SF596">
    <property type="entry name" value="OS02G0215500 PROTEIN"/>
    <property type="match status" value="1"/>
</dbReference>
<dbReference type="SUPFAM" id="SSF52058">
    <property type="entry name" value="L domain-like"/>
    <property type="match status" value="2"/>
</dbReference>
<dbReference type="FunFam" id="3.30.200.20:FF:000432">
    <property type="entry name" value="LRR receptor-like serine/threonine-protein kinase EFR"/>
    <property type="match status" value="1"/>
</dbReference>
<evidence type="ECO:0000256" key="1">
    <source>
        <dbReference type="ARBA" id="ARBA00004162"/>
    </source>
</evidence>
<evidence type="ECO:0000313" key="26">
    <source>
        <dbReference type="Proteomes" id="UP000197138"/>
    </source>
</evidence>
<proteinExistence type="inferred from homology"/>
<dbReference type="GO" id="GO:0005524">
    <property type="term" value="F:ATP binding"/>
    <property type="evidence" value="ECO:0007669"/>
    <property type="project" value="UniProtKB-UniRule"/>
</dbReference>
<evidence type="ECO:0000256" key="20">
    <source>
        <dbReference type="ARBA" id="ARBA00047899"/>
    </source>
</evidence>
<dbReference type="PROSITE" id="PS00108">
    <property type="entry name" value="PROTEIN_KINASE_ST"/>
    <property type="match status" value="1"/>
</dbReference>
<feature type="domain" description="Protein kinase" evidence="24">
    <location>
        <begin position="698"/>
        <end position="974"/>
    </location>
</feature>
<keyword evidence="9" id="KW-0808">Transferase</keyword>
<dbReference type="FunFam" id="3.80.10.10:FF:000288">
    <property type="entry name" value="LRR receptor-like serine/threonine-protein kinase EFR"/>
    <property type="match status" value="1"/>
</dbReference>
<dbReference type="Pfam" id="PF13855">
    <property type="entry name" value="LRR_8"/>
    <property type="match status" value="3"/>
</dbReference>
<keyword evidence="12" id="KW-0677">Repeat</keyword>
<dbReference type="InterPro" id="IPR032675">
    <property type="entry name" value="LRR_dom_sf"/>
</dbReference>